<accession>A0ABQ9F1N0</accession>
<evidence type="ECO:0000313" key="2">
    <source>
        <dbReference type="Proteomes" id="UP001217089"/>
    </source>
</evidence>
<dbReference type="Gene3D" id="2.30.31.10">
    <property type="entry name" value="Transcriptional Coactivator Pc4, Chain A"/>
    <property type="match status" value="1"/>
</dbReference>
<protein>
    <submittedName>
        <fullName evidence="1">Uncharacterized protein</fullName>
    </submittedName>
</protein>
<proteinExistence type="predicted"/>
<reference evidence="1 2" key="1">
    <citation type="submission" date="2022-12" db="EMBL/GenBank/DDBJ databases">
        <title>Chromosome-level genome of Tegillarca granosa.</title>
        <authorList>
            <person name="Kim J."/>
        </authorList>
    </citation>
    <scope>NUCLEOTIDE SEQUENCE [LARGE SCALE GENOMIC DNA]</scope>
    <source>
        <strain evidence="1">Teg-2019</strain>
        <tissue evidence="1">Adductor muscle</tissue>
    </source>
</reference>
<dbReference type="EMBL" id="JARBDR010000640">
    <property type="protein sequence ID" value="KAJ8310187.1"/>
    <property type="molecule type" value="Genomic_DNA"/>
</dbReference>
<sequence>MTQSTQNVFTEISKEKLRSFVTMDIFTAEDYIKKGKKKMKVDGLKNVKKTLQKDFKACEKESKSVGEQAFQDESQLCMFHLGGELYVVAKPYNDQMLIHVREYAVDSKKCARYPTKRGIALDVEKF</sequence>
<gene>
    <name evidence="1" type="ORF">KUTeg_012052</name>
</gene>
<keyword evidence="2" id="KW-1185">Reference proteome</keyword>
<name>A0ABQ9F1N0_TEGGR</name>
<organism evidence="1 2">
    <name type="scientific">Tegillarca granosa</name>
    <name type="common">Malaysian cockle</name>
    <name type="synonym">Anadara granosa</name>
    <dbReference type="NCBI Taxonomy" id="220873"/>
    <lineage>
        <taxon>Eukaryota</taxon>
        <taxon>Metazoa</taxon>
        <taxon>Spiralia</taxon>
        <taxon>Lophotrochozoa</taxon>
        <taxon>Mollusca</taxon>
        <taxon>Bivalvia</taxon>
        <taxon>Autobranchia</taxon>
        <taxon>Pteriomorphia</taxon>
        <taxon>Arcoida</taxon>
        <taxon>Arcoidea</taxon>
        <taxon>Arcidae</taxon>
        <taxon>Tegillarca</taxon>
    </lineage>
</organism>
<comment type="caution">
    <text evidence="1">The sequence shown here is derived from an EMBL/GenBank/DDBJ whole genome shotgun (WGS) entry which is preliminary data.</text>
</comment>
<dbReference type="Proteomes" id="UP001217089">
    <property type="component" value="Unassembled WGS sequence"/>
</dbReference>
<evidence type="ECO:0000313" key="1">
    <source>
        <dbReference type="EMBL" id="KAJ8310187.1"/>
    </source>
</evidence>
<dbReference type="InterPro" id="IPR009044">
    <property type="entry name" value="ssDNA-bd_transcriptional_reg"/>
</dbReference>